<reference evidence="4 5" key="1">
    <citation type="submission" date="2020-08" db="EMBL/GenBank/DDBJ databases">
        <title>A Genomic Blueprint of the Chicken Gut Microbiome.</title>
        <authorList>
            <person name="Gilroy R."/>
            <person name="Ravi A."/>
            <person name="Getino M."/>
            <person name="Pursley I."/>
            <person name="Horton D.L."/>
            <person name="Alikhan N.-F."/>
            <person name="Baker D."/>
            <person name="Gharbi K."/>
            <person name="Hall N."/>
            <person name="Watson M."/>
            <person name="Adriaenssens E.M."/>
            <person name="Foster-Nyarko E."/>
            <person name="Jarju S."/>
            <person name="Secka A."/>
            <person name="Antonio M."/>
            <person name="Oren A."/>
            <person name="Chaudhuri R."/>
            <person name="La Ragione R.M."/>
            <person name="Hildebrand F."/>
            <person name="Pallen M.J."/>
        </authorList>
    </citation>
    <scope>NUCLEOTIDE SEQUENCE [LARGE SCALE GENOMIC DNA]</scope>
    <source>
        <strain evidence="4 5">Sa2BUA9</strain>
    </source>
</reference>
<dbReference type="Pfam" id="PF12793">
    <property type="entry name" value="SgrR_N"/>
    <property type="match status" value="1"/>
</dbReference>
<dbReference type="InterPro" id="IPR039424">
    <property type="entry name" value="SBP_5"/>
</dbReference>
<dbReference type="PANTHER" id="PTHR30290:SF72">
    <property type="entry name" value="HTH-TYPE TRANSCRIPTIONAL REGULATOR SGRR"/>
    <property type="match status" value="1"/>
</dbReference>
<dbReference type="PANTHER" id="PTHR30290">
    <property type="entry name" value="PERIPLASMIC BINDING COMPONENT OF ABC TRANSPORTER"/>
    <property type="match status" value="1"/>
</dbReference>
<dbReference type="EMBL" id="JACSQO010000004">
    <property type="protein sequence ID" value="MBD7944632.1"/>
    <property type="molecule type" value="Genomic_DNA"/>
</dbReference>
<evidence type="ECO:0000313" key="5">
    <source>
        <dbReference type="Proteomes" id="UP000640786"/>
    </source>
</evidence>
<dbReference type="SUPFAM" id="SSF53850">
    <property type="entry name" value="Periplasmic binding protein-like II"/>
    <property type="match status" value="1"/>
</dbReference>
<protein>
    <submittedName>
        <fullName evidence="4">SgrR family transcriptional regulator</fullName>
    </submittedName>
</protein>
<dbReference type="Gene3D" id="3.10.105.10">
    <property type="entry name" value="Dipeptide-binding Protein, Domain 3"/>
    <property type="match status" value="1"/>
</dbReference>
<evidence type="ECO:0000256" key="1">
    <source>
        <dbReference type="ARBA" id="ARBA00023125"/>
    </source>
</evidence>
<dbReference type="Pfam" id="PF00496">
    <property type="entry name" value="SBP_bac_5"/>
    <property type="match status" value="1"/>
</dbReference>
<dbReference type="RefSeq" id="WP_191697197.1">
    <property type="nucleotide sequence ID" value="NZ_JACSQO010000004.1"/>
</dbReference>
<feature type="domain" description="Solute-binding protein family 5" evidence="2">
    <location>
        <begin position="161"/>
        <end position="298"/>
    </location>
</feature>
<evidence type="ECO:0000259" key="3">
    <source>
        <dbReference type="Pfam" id="PF12793"/>
    </source>
</evidence>
<evidence type="ECO:0000313" key="4">
    <source>
        <dbReference type="EMBL" id="MBD7944632.1"/>
    </source>
</evidence>
<keyword evidence="5" id="KW-1185">Reference proteome</keyword>
<dbReference type="Proteomes" id="UP000640786">
    <property type="component" value="Unassembled WGS sequence"/>
</dbReference>
<gene>
    <name evidence="4" type="ORF">H9650_10935</name>
</gene>
<dbReference type="InterPro" id="IPR000914">
    <property type="entry name" value="SBP_5_dom"/>
</dbReference>
<name>A0ABR8RAT3_9BACI</name>
<organism evidence="4 5">
    <name type="scientific">Psychrobacillus faecigallinarum</name>
    <dbReference type="NCBI Taxonomy" id="2762235"/>
    <lineage>
        <taxon>Bacteria</taxon>
        <taxon>Bacillati</taxon>
        <taxon>Bacillota</taxon>
        <taxon>Bacilli</taxon>
        <taxon>Bacillales</taxon>
        <taxon>Bacillaceae</taxon>
        <taxon>Psychrobacillus</taxon>
    </lineage>
</organism>
<evidence type="ECO:0000259" key="2">
    <source>
        <dbReference type="Pfam" id="PF00496"/>
    </source>
</evidence>
<dbReference type="Gene3D" id="3.40.190.10">
    <property type="entry name" value="Periplasmic binding protein-like II"/>
    <property type="match status" value="1"/>
</dbReference>
<comment type="caution">
    <text evidence="4">The sequence shown here is derived from an EMBL/GenBank/DDBJ whole genome shotgun (WGS) entry which is preliminary data.</text>
</comment>
<sequence>MDRSLLTLWNTVPSGKIKQEEIANIIGFSTKQTKRYIQKWCSEGWMKFIAGKGRGNSSQLMWLKDVEACFEEQVILILEIESAEISSKYLMYDWTTDCRQRLMKKFQNKLGFVQQMDDKLIVPRKNPFLTFHPLKSADAHSANMVATIYNRLVSVDESGIVSPELCHSWDITDTKLRLYLKKDISFHDGSILTAEDVVLCLRKLKNNIQFSVLCKPIEKIEAVAPLIVDISYPTGCSYCLQLLGSMNASIYKEHLDFIYGTGCYYVEENNPTITTLVVFKDYYGERPLLDKIEFVQVPVDFENVYRTSTAQQTYFPIKSDSGFGIILMNPHLDIEIRQYLHYIISKYRNEINTVDERLLPNEEGCLIGISKKYRLNHIPRPEFKRPIILKLIDYTNKPTLWLKGILTKNGVPVEIKTVSFEDNLMNRDSNNEVDLYIHGEIFEMNQSYSFFHFLLNGYSPIANVLRKQDKYQCVLKKYANTPFEEWTSLHKKIDRMLIEDSLACPLYYSKRQIPFSTDLMNINIKHFGYVDFSKLWVKPDIQFKS</sequence>
<feature type="domain" description="Transcriptional regulator SgrR N-terminal HTH" evidence="3">
    <location>
        <begin position="17"/>
        <end position="83"/>
    </location>
</feature>
<proteinExistence type="predicted"/>
<accession>A0ABR8RAT3</accession>
<dbReference type="InterPro" id="IPR025370">
    <property type="entry name" value="SgrR_HTH_N"/>
</dbReference>
<keyword evidence="1" id="KW-0238">DNA-binding</keyword>